<keyword evidence="3" id="KW-1185">Reference proteome</keyword>
<dbReference type="AlphaFoldDB" id="A0A1Y2EXQ0"/>
<name>A0A1Y2EXQ0_PROLT</name>
<protein>
    <submittedName>
        <fullName evidence="2">Uncharacterized protein</fullName>
    </submittedName>
</protein>
<evidence type="ECO:0000313" key="3">
    <source>
        <dbReference type="Proteomes" id="UP000193685"/>
    </source>
</evidence>
<feature type="region of interest" description="Disordered" evidence="1">
    <location>
        <begin position="1"/>
        <end position="79"/>
    </location>
</feature>
<feature type="compositionally biased region" description="Polar residues" evidence="1">
    <location>
        <begin position="70"/>
        <end position="79"/>
    </location>
</feature>
<sequence>MAIFQHGAKNMQVFQSRHKEHLAEARQGTDDENDKQARQARRTAQNTASNKEQDDNNDTEPAQPRRTGKRSQPMTAKAQLLQTAANDKDYCAATSGELEQAWKRSKRARYHAQQLKGVHKSRLAICSLLHAGHQRSPVIDR</sequence>
<organism evidence="2 3">
    <name type="scientific">Protomyces lactucae-debilis</name>
    <dbReference type="NCBI Taxonomy" id="2754530"/>
    <lineage>
        <taxon>Eukaryota</taxon>
        <taxon>Fungi</taxon>
        <taxon>Dikarya</taxon>
        <taxon>Ascomycota</taxon>
        <taxon>Taphrinomycotina</taxon>
        <taxon>Taphrinomycetes</taxon>
        <taxon>Taphrinales</taxon>
        <taxon>Protomycetaceae</taxon>
        <taxon>Protomyces</taxon>
    </lineage>
</organism>
<gene>
    <name evidence="2" type="ORF">BCR37DRAFT_383429</name>
</gene>
<proteinExistence type="predicted"/>
<evidence type="ECO:0000256" key="1">
    <source>
        <dbReference type="SAM" id="MobiDB-lite"/>
    </source>
</evidence>
<reference evidence="2 3" key="1">
    <citation type="submission" date="2016-07" db="EMBL/GenBank/DDBJ databases">
        <title>Pervasive Adenine N6-methylation of Active Genes in Fungi.</title>
        <authorList>
            <consortium name="DOE Joint Genome Institute"/>
            <person name="Mondo S.J."/>
            <person name="Dannebaum R.O."/>
            <person name="Kuo R.C."/>
            <person name="Labutti K."/>
            <person name="Haridas S."/>
            <person name="Kuo A."/>
            <person name="Salamov A."/>
            <person name="Ahrendt S.R."/>
            <person name="Lipzen A."/>
            <person name="Sullivan W."/>
            <person name="Andreopoulos W.B."/>
            <person name="Clum A."/>
            <person name="Lindquist E."/>
            <person name="Daum C."/>
            <person name="Ramamoorthy G.K."/>
            <person name="Gryganskyi A."/>
            <person name="Culley D."/>
            <person name="Magnuson J.K."/>
            <person name="James T.Y."/>
            <person name="O'Malley M.A."/>
            <person name="Stajich J.E."/>
            <person name="Spatafora J.W."/>
            <person name="Visel A."/>
            <person name="Grigoriev I.V."/>
        </authorList>
    </citation>
    <scope>NUCLEOTIDE SEQUENCE [LARGE SCALE GENOMIC DNA]</scope>
    <source>
        <strain evidence="2 3">12-1054</strain>
    </source>
</reference>
<accession>A0A1Y2EXQ0</accession>
<dbReference type="Proteomes" id="UP000193685">
    <property type="component" value="Unassembled WGS sequence"/>
</dbReference>
<dbReference type="EMBL" id="MCFI01000023">
    <property type="protein sequence ID" value="ORY76350.1"/>
    <property type="molecule type" value="Genomic_DNA"/>
</dbReference>
<dbReference type="RefSeq" id="XP_040722613.1">
    <property type="nucleotide sequence ID" value="XM_040870061.1"/>
</dbReference>
<feature type="compositionally biased region" description="Basic and acidic residues" evidence="1">
    <location>
        <begin position="21"/>
        <end position="37"/>
    </location>
</feature>
<dbReference type="GeneID" id="63786660"/>
<comment type="caution">
    <text evidence="2">The sequence shown here is derived from an EMBL/GenBank/DDBJ whole genome shotgun (WGS) entry which is preliminary data.</text>
</comment>
<evidence type="ECO:0000313" key="2">
    <source>
        <dbReference type="EMBL" id="ORY76350.1"/>
    </source>
</evidence>